<evidence type="ECO:0000313" key="3">
    <source>
        <dbReference type="Proteomes" id="UP001500620"/>
    </source>
</evidence>
<protein>
    <recommendedName>
        <fullName evidence="4">Tight adherence protein B</fullName>
    </recommendedName>
</protein>
<feature type="transmembrane region" description="Helical" evidence="1">
    <location>
        <begin position="61"/>
        <end position="77"/>
    </location>
</feature>
<evidence type="ECO:0000313" key="2">
    <source>
        <dbReference type="EMBL" id="GAA4243440.1"/>
    </source>
</evidence>
<dbReference type="PANTHER" id="PTHR35007">
    <property type="entry name" value="INTEGRAL MEMBRANE PROTEIN-RELATED"/>
    <property type="match status" value="1"/>
</dbReference>
<evidence type="ECO:0008006" key="4">
    <source>
        <dbReference type="Google" id="ProtNLM"/>
    </source>
</evidence>
<dbReference type="PANTHER" id="PTHR35007:SF4">
    <property type="entry name" value="CONSERVED TRANSMEMBRANE PROTEIN-RELATED"/>
    <property type="match status" value="1"/>
</dbReference>
<feature type="transmembrane region" description="Helical" evidence="1">
    <location>
        <begin position="6"/>
        <end position="23"/>
    </location>
</feature>
<gene>
    <name evidence="2" type="ORF">GCM10022255_002550</name>
</gene>
<proteinExistence type="predicted"/>
<dbReference type="EMBL" id="BAABAT010000001">
    <property type="protein sequence ID" value="GAA4243440.1"/>
    <property type="molecule type" value="Genomic_DNA"/>
</dbReference>
<keyword evidence="1" id="KW-0472">Membrane</keyword>
<name>A0ABP8CUA6_9ACTN</name>
<sequence>MNPIDLALAAGAALVLGWMAYWLRGRRAAARLARVTRAAAAPPPSRPNRAGVLARRSERALLHRPATAIAAVASLATGTALLAAGVVAAVVAGIYALMALVAFRRHLVRREAERIVTTLLDAVDATTEELRAGTIPDGSAARRETAAAGRTRRAEAAAEVARARLDAAYRLSESLGVPLADLLDRVDADLRSGQALRGGVAAQLSSAQATAVVLLALPAAGLWVGAALGTHPVQHLLHTPLGAACAVTAVALQCGGFLWTSGMVRAATAEVR</sequence>
<accession>A0ABP8CUA6</accession>
<evidence type="ECO:0000256" key="1">
    <source>
        <dbReference type="SAM" id="Phobius"/>
    </source>
</evidence>
<dbReference type="RefSeq" id="WP_345120257.1">
    <property type="nucleotide sequence ID" value="NZ_BAABAT010000001.1"/>
</dbReference>
<feature type="transmembrane region" description="Helical" evidence="1">
    <location>
        <begin position="83"/>
        <end position="103"/>
    </location>
</feature>
<keyword evidence="3" id="KW-1185">Reference proteome</keyword>
<dbReference type="Proteomes" id="UP001500620">
    <property type="component" value="Unassembled WGS sequence"/>
</dbReference>
<organism evidence="2 3">
    <name type="scientific">Dactylosporangium darangshiense</name>
    <dbReference type="NCBI Taxonomy" id="579108"/>
    <lineage>
        <taxon>Bacteria</taxon>
        <taxon>Bacillati</taxon>
        <taxon>Actinomycetota</taxon>
        <taxon>Actinomycetes</taxon>
        <taxon>Micromonosporales</taxon>
        <taxon>Micromonosporaceae</taxon>
        <taxon>Dactylosporangium</taxon>
    </lineage>
</organism>
<keyword evidence="1" id="KW-1133">Transmembrane helix</keyword>
<feature type="transmembrane region" description="Helical" evidence="1">
    <location>
        <begin position="241"/>
        <end position="259"/>
    </location>
</feature>
<reference evidence="3" key="1">
    <citation type="journal article" date="2019" name="Int. J. Syst. Evol. Microbiol.">
        <title>The Global Catalogue of Microorganisms (GCM) 10K type strain sequencing project: providing services to taxonomists for standard genome sequencing and annotation.</title>
        <authorList>
            <consortium name="The Broad Institute Genomics Platform"/>
            <consortium name="The Broad Institute Genome Sequencing Center for Infectious Disease"/>
            <person name="Wu L."/>
            <person name="Ma J."/>
        </authorList>
    </citation>
    <scope>NUCLEOTIDE SEQUENCE [LARGE SCALE GENOMIC DNA]</scope>
    <source>
        <strain evidence="3">JCM 17441</strain>
    </source>
</reference>
<comment type="caution">
    <text evidence="2">The sequence shown here is derived from an EMBL/GenBank/DDBJ whole genome shotgun (WGS) entry which is preliminary data.</text>
</comment>
<keyword evidence="1" id="KW-0812">Transmembrane</keyword>
<feature type="transmembrane region" description="Helical" evidence="1">
    <location>
        <begin position="211"/>
        <end position="229"/>
    </location>
</feature>